<dbReference type="GO" id="GO:0030288">
    <property type="term" value="C:outer membrane-bounded periplasmic space"/>
    <property type="evidence" value="ECO:0007669"/>
    <property type="project" value="UniProtKB-ARBA"/>
</dbReference>
<feature type="domain" description="Solute-binding protein family 5" evidence="4">
    <location>
        <begin position="93"/>
        <end position="458"/>
    </location>
</feature>
<dbReference type="Proteomes" id="UP000197065">
    <property type="component" value="Unassembled WGS sequence"/>
</dbReference>
<dbReference type="AlphaFoldDB" id="A0A212R7V2"/>
<dbReference type="GO" id="GO:0015833">
    <property type="term" value="P:peptide transport"/>
    <property type="evidence" value="ECO:0007669"/>
    <property type="project" value="TreeGrafter"/>
</dbReference>
<name>A0A212R7V2_9PROT</name>
<dbReference type="Gene3D" id="3.10.105.10">
    <property type="entry name" value="Dipeptide-binding Protein, Domain 3"/>
    <property type="match status" value="1"/>
</dbReference>
<protein>
    <submittedName>
        <fullName evidence="5">Peptide/nickel transport system substrate-binding protein</fullName>
    </submittedName>
</protein>
<keyword evidence="6" id="KW-1185">Reference proteome</keyword>
<organism evidence="5 6">
    <name type="scientific">Arboricoccus pini</name>
    <dbReference type="NCBI Taxonomy" id="1963835"/>
    <lineage>
        <taxon>Bacteria</taxon>
        <taxon>Pseudomonadati</taxon>
        <taxon>Pseudomonadota</taxon>
        <taxon>Alphaproteobacteria</taxon>
        <taxon>Geminicoccales</taxon>
        <taxon>Geminicoccaceae</taxon>
        <taxon>Arboricoccus</taxon>
    </lineage>
</organism>
<evidence type="ECO:0000256" key="3">
    <source>
        <dbReference type="ARBA" id="ARBA00022729"/>
    </source>
</evidence>
<dbReference type="Gene3D" id="3.90.76.10">
    <property type="entry name" value="Dipeptide-binding Protein, Domain 1"/>
    <property type="match status" value="1"/>
</dbReference>
<evidence type="ECO:0000256" key="1">
    <source>
        <dbReference type="ARBA" id="ARBA00004418"/>
    </source>
</evidence>
<comment type="similarity">
    <text evidence="2">Belongs to the bacterial solute-binding protein 5 family.</text>
</comment>
<dbReference type="PANTHER" id="PTHR30290:SF38">
    <property type="entry name" value="D,D-DIPEPTIDE-BINDING PERIPLASMIC PROTEIN DDPA-RELATED"/>
    <property type="match status" value="1"/>
</dbReference>
<dbReference type="Pfam" id="PF00496">
    <property type="entry name" value="SBP_bac_5"/>
    <property type="match status" value="1"/>
</dbReference>
<dbReference type="InterPro" id="IPR039424">
    <property type="entry name" value="SBP_5"/>
</dbReference>
<dbReference type="PIRSF" id="PIRSF002741">
    <property type="entry name" value="MppA"/>
    <property type="match status" value="1"/>
</dbReference>
<comment type="subcellular location">
    <subcellularLocation>
        <location evidence="1">Periplasm</location>
    </subcellularLocation>
</comment>
<sequence>MDEETCINAAAGTGSGPRGYSLDRRLLLSVAAASFLPRGAEAKLDVIPDDTLVIGQGAEPRSLDPAVATSLNDFRLLANMYDGLVRTRDQSLELEPSLAESWTIDKDASRYVFSLRENLTFQDGAALDANAIKWNFERMLDADHPAHDTGPFPLAFFFAQVQSIEAPDRQTVIFNLKEAFAPFLSNLAYPSALIVSPQAVMQDKSGFGRRPIGSGPFRFERWESRRQIVLARNKGYWRKEARLKRLVFRPITDANARLSELLAGNLDVLVEVPPDSTDVFRRTGGFQFTEQVGPHLWYVILDAASSPFNDVRVRQAVNFAVNKQAIVDDLLQGTATVAAGPIPAAFSWATDPSVQPYPYDPDRARALLQSAGYDRAQTITFYVPDGGSGMLDPVGMATAIQADLAAVDMRVRIQTYEWNTFLAKVNGGLAGSRSGDGAKMAEMAWMTNDPDTIPFLTLRSDAGPAAGGFNSGAFADAELDKLILAARKAEGREERAALYRQIGSRVHEAAPWIFVASWKQNAVLSRFVEGLTLQPSFLVRFEDVAKLARSDG</sequence>
<accession>A0A212R7V2</accession>
<gene>
    <name evidence="5" type="ORF">SAMN07250955_106159</name>
</gene>
<dbReference type="SUPFAM" id="SSF53850">
    <property type="entry name" value="Periplasmic binding protein-like II"/>
    <property type="match status" value="1"/>
</dbReference>
<evidence type="ECO:0000259" key="4">
    <source>
        <dbReference type="Pfam" id="PF00496"/>
    </source>
</evidence>
<evidence type="ECO:0000313" key="5">
    <source>
        <dbReference type="EMBL" id="SNB68266.1"/>
    </source>
</evidence>
<reference evidence="5 6" key="1">
    <citation type="submission" date="2017-06" db="EMBL/GenBank/DDBJ databases">
        <authorList>
            <person name="Kim H.J."/>
            <person name="Triplett B.A."/>
        </authorList>
    </citation>
    <scope>NUCLEOTIDE SEQUENCE [LARGE SCALE GENOMIC DNA]</scope>
    <source>
        <strain evidence="5 6">B29T1</strain>
    </source>
</reference>
<proteinExistence type="inferred from homology"/>
<dbReference type="Gene3D" id="3.40.190.10">
    <property type="entry name" value="Periplasmic binding protein-like II"/>
    <property type="match status" value="1"/>
</dbReference>
<evidence type="ECO:0000313" key="6">
    <source>
        <dbReference type="Proteomes" id="UP000197065"/>
    </source>
</evidence>
<dbReference type="InterPro" id="IPR030678">
    <property type="entry name" value="Peptide/Ni-bd"/>
</dbReference>
<dbReference type="EMBL" id="FYEH01000006">
    <property type="protein sequence ID" value="SNB68266.1"/>
    <property type="molecule type" value="Genomic_DNA"/>
</dbReference>
<dbReference type="CDD" id="cd08493">
    <property type="entry name" value="PBP2_DppA_like"/>
    <property type="match status" value="1"/>
</dbReference>
<dbReference type="GO" id="GO:1904680">
    <property type="term" value="F:peptide transmembrane transporter activity"/>
    <property type="evidence" value="ECO:0007669"/>
    <property type="project" value="TreeGrafter"/>
</dbReference>
<dbReference type="GO" id="GO:0043190">
    <property type="term" value="C:ATP-binding cassette (ABC) transporter complex"/>
    <property type="evidence" value="ECO:0007669"/>
    <property type="project" value="InterPro"/>
</dbReference>
<dbReference type="PANTHER" id="PTHR30290">
    <property type="entry name" value="PERIPLASMIC BINDING COMPONENT OF ABC TRANSPORTER"/>
    <property type="match status" value="1"/>
</dbReference>
<dbReference type="InterPro" id="IPR000914">
    <property type="entry name" value="SBP_5_dom"/>
</dbReference>
<keyword evidence="3" id="KW-0732">Signal</keyword>
<evidence type="ECO:0000256" key="2">
    <source>
        <dbReference type="ARBA" id="ARBA00005695"/>
    </source>
</evidence>